<dbReference type="AlphaFoldDB" id="A0AA39U4R9"/>
<organism evidence="2 3">
    <name type="scientific">Armillaria novae-zelandiae</name>
    <dbReference type="NCBI Taxonomy" id="153914"/>
    <lineage>
        <taxon>Eukaryota</taxon>
        <taxon>Fungi</taxon>
        <taxon>Dikarya</taxon>
        <taxon>Basidiomycota</taxon>
        <taxon>Agaricomycotina</taxon>
        <taxon>Agaricomycetes</taxon>
        <taxon>Agaricomycetidae</taxon>
        <taxon>Agaricales</taxon>
        <taxon>Marasmiineae</taxon>
        <taxon>Physalacriaceae</taxon>
        <taxon>Armillaria</taxon>
    </lineage>
</organism>
<evidence type="ECO:0000256" key="1">
    <source>
        <dbReference type="SAM" id="MobiDB-lite"/>
    </source>
</evidence>
<dbReference type="Proteomes" id="UP001175227">
    <property type="component" value="Unassembled WGS sequence"/>
</dbReference>
<evidence type="ECO:0000313" key="2">
    <source>
        <dbReference type="EMBL" id="KAK0470684.1"/>
    </source>
</evidence>
<feature type="region of interest" description="Disordered" evidence="1">
    <location>
        <begin position="53"/>
        <end position="110"/>
    </location>
</feature>
<dbReference type="EMBL" id="JAUEPR010000061">
    <property type="protein sequence ID" value="KAK0470684.1"/>
    <property type="molecule type" value="Genomic_DNA"/>
</dbReference>
<gene>
    <name evidence="2" type="ORF">IW261DRAFT_1425786</name>
</gene>
<feature type="compositionally biased region" description="Low complexity" evidence="1">
    <location>
        <begin position="77"/>
        <end position="91"/>
    </location>
</feature>
<feature type="region of interest" description="Disordered" evidence="1">
    <location>
        <begin position="257"/>
        <end position="305"/>
    </location>
</feature>
<accession>A0AA39U4R9</accession>
<sequence length="305" mass="33825">MPPHPQPIPARIQHRRHNYYQNITPRTDKNRTAQKRWDHEQQVLNKAEYEDDNIYGGPVMFRPPVPGSQSSRKRAPSSGRRSATTGATTAPAPSPAWRKEKTPPPVEEAVVPIPAPQPSYPAAPPFIPVVLTLTSSMLRGTLAPMPGYTGALAGSSQDKGKQKEDRQSDVEIPYGELRTRARKLIQYQEWFLQGHTGVAYHDYREAGEYDYAQYIIDTKAEQHMAIQWNIYHPEQPVQVPAGWAPTMEPLRQTLPAQSMPPPFKMRGAKAKPGFTGRPFGGADNGAPGPAPADPDDPHPWGPVVN</sequence>
<reference evidence="2" key="1">
    <citation type="submission" date="2023-06" db="EMBL/GenBank/DDBJ databases">
        <authorList>
            <consortium name="Lawrence Berkeley National Laboratory"/>
            <person name="Ahrendt S."/>
            <person name="Sahu N."/>
            <person name="Indic B."/>
            <person name="Wong-Bajracharya J."/>
            <person name="Merenyi Z."/>
            <person name="Ke H.-M."/>
            <person name="Monk M."/>
            <person name="Kocsube S."/>
            <person name="Drula E."/>
            <person name="Lipzen A."/>
            <person name="Balint B."/>
            <person name="Henrissat B."/>
            <person name="Andreopoulos B."/>
            <person name="Martin F.M."/>
            <person name="Harder C.B."/>
            <person name="Rigling D."/>
            <person name="Ford K.L."/>
            <person name="Foster G.D."/>
            <person name="Pangilinan J."/>
            <person name="Papanicolaou A."/>
            <person name="Barry K."/>
            <person name="LaButti K."/>
            <person name="Viragh M."/>
            <person name="Koriabine M."/>
            <person name="Yan M."/>
            <person name="Riley R."/>
            <person name="Champramary S."/>
            <person name="Plett K.L."/>
            <person name="Tsai I.J."/>
            <person name="Slot J."/>
            <person name="Sipos G."/>
            <person name="Plett J."/>
            <person name="Nagy L.G."/>
            <person name="Grigoriev I.V."/>
        </authorList>
    </citation>
    <scope>NUCLEOTIDE SEQUENCE</scope>
    <source>
        <strain evidence="2">ICMP 16352</strain>
    </source>
</reference>
<protein>
    <submittedName>
        <fullName evidence="2">Uncharacterized protein</fullName>
    </submittedName>
</protein>
<comment type="caution">
    <text evidence="2">The sequence shown here is derived from an EMBL/GenBank/DDBJ whole genome shotgun (WGS) entry which is preliminary data.</text>
</comment>
<keyword evidence="3" id="KW-1185">Reference proteome</keyword>
<feature type="region of interest" description="Disordered" evidence="1">
    <location>
        <begin position="149"/>
        <end position="170"/>
    </location>
</feature>
<name>A0AA39U4R9_9AGAR</name>
<proteinExistence type="predicted"/>
<evidence type="ECO:0000313" key="3">
    <source>
        <dbReference type="Proteomes" id="UP001175227"/>
    </source>
</evidence>
<feature type="compositionally biased region" description="Basic and acidic residues" evidence="1">
    <location>
        <begin position="158"/>
        <end position="169"/>
    </location>
</feature>